<gene>
    <name evidence="7" type="ORF">SPAR_35196</name>
</gene>
<dbReference type="RefSeq" id="WP_065966856.1">
    <property type="nucleotide sequence ID" value="NZ_ASQP01000452.1"/>
</dbReference>
<dbReference type="InterPro" id="IPR000014">
    <property type="entry name" value="PAS"/>
</dbReference>
<dbReference type="InterPro" id="IPR052016">
    <property type="entry name" value="Bact_Sigma-Reg"/>
</dbReference>
<sequence>MSECEKRLDALAATVARLRQELAESQEAAETRALVGIATGILVERGHGGPTEAAHHLEELAEAAGLPLPELAADIVNGAAGDEVAAAFSRPSTSSDDGGQHTSPAVLRLRSAEAGALTEDPQSVVDTLIEQVLAPLGASAVALWTVTSGGALALAGHAGFPRGEASRWRYVPPGVGVPAQRVVAERHPQWFGQMPAEVPGIGKRHGSDGARAVLPAELAGRILGVLEVCWPHPRPPLPAPVGRQLNALADLCAHTLPDSQATAAGPAEDPVVPENALMDLADGLLDPVLVLRPLLDEHDHVVDFAIAYVNERFADPAGRPRSMITGLRLLEAYPLAAREGGLYEHVLRVHATGEPFRAERTALTTLADDRSITGIATVGIGRYGDAVLLSWRLENEAARLAALLEHVQRLGRIGGFQQDVISGEILWDSQLFSLFGRPPTAAPVPLERLAEHAHPDDSVAIGRFLRTLLHHRHSASTAFRLRRTDGAMRHMRVVAEPVADPAGRLLAVRGAYQDFSTQHWTEVALAATRDKLADTEQQAEERNRLALQLQRAIMPSSPAPVDITGLHVAVRYRPAEEGHLVGGDWYDAVVLPGKKVLLAVGDVAGHGIEAATGMVVLRNALRGLAATGCGPAQLLGWLNSVAHHLTEHVTATVVCGIYDPVTQTLRWARAGHPPPVLIRDGEATALPLPGGILLGAVAEARYEEHRIDLSSGDRLMMYTDGLIERRDTSVEKSLEQLLAIAGAAPPELGEHLDLLLTHARSDTDDDTCLIGIDVN</sequence>
<evidence type="ECO:0000259" key="6">
    <source>
        <dbReference type="PROSITE" id="PS50921"/>
    </source>
</evidence>
<dbReference type="CDD" id="cd00130">
    <property type="entry name" value="PAS"/>
    <property type="match status" value="1"/>
</dbReference>
<dbReference type="Pfam" id="PF07228">
    <property type="entry name" value="SpoIIE"/>
    <property type="match status" value="1"/>
</dbReference>
<evidence type="ECO:0000256" key="2">
    <source>
        <dbReference type="ARBA" id="ARBA00023015"/>
    </source>
</evidence>
<keyword evidence="2" id="KW-0805">Transcription regulation</keyword>
<dbReference type="Proteomes" id="UP000186168">
    <property type="component" value="Unassembled WGS sequence"/>
</dbReference>
<evidence type="ECO:0000313" key="8">
    <source>
        <dbReference type="Proteomes" id="UP000186168"/>
    </source>
</evidence>
<dbReference type="PANTHER" id="PTHR43156:SF2">
    <property type="entry name" value="STAGE II SPORULATION PROTEIN E"/>
    <property type="match status" value="1"/>
</dbReference>
<feature type="domain" description="PAC" evidence="5">
    <location>
        <begin position="475"/>
        <end position="527"/>
    </location>
</feature>
<accession>A0A1R1S918</accession>
<keyword evidence="3" id="KW-0804">Transcription</keyword>
<dbReference type="Pfam" id="PF03861">
    <property type="entry name" value="ANTAR"/>
    <property type="match status" value="1"/>
</dbReference>
<reference evidence="7 8" key="1">
    <citation type="submission" date="2013-05" db="EMBL/GenBank/DDBJ databases">
        <title>Genome sequence of Streptomyces sparsogenes DSM 40356.</title>
        <authorList>
            <person name="Coyne S."/>
            <person name="Seebeck F.P."/>
        </authorList>
    </citation>
    <scope>NUCLEOTIDE SEQUENCE [LARGE SCALE GENOMIC DNA]</scope>
    <source>
        <strain evidence="7 8">DSM 40356</strain>
    </source>
</reference>
<dbReference type="InterPro" id="IPR005561">
    <property type="entry name" value="ANTAR"/>
</dbReference>
<dbReference type="InterPro" id="IPR036457">
    <property type="entry name" value="PPM-type-like_dom_sf"/>
</dbReference>
<evidence type="ECO:0000256" key="3">
    <source>
        <dbReference type="ARBA" id="ARBA00023163"/>
    </source>
</evidence>
<dbReference type="EMBL" id="ASQP01000452">
    <property type="protein sequence ID" value="OMI34667.1"/>
    <property type="molecule type" value="Genomic_DNA"/>
</dbReference>
<evidence type="ECO:0000256" key="1">
    <source>
        <dbReference type="ARBA" id="ARBA00022801"/>
    </source>
</evidence>
<dbReference type="Gene3D" id="1.10.10.10">
    <property type="entry name" value="Winged helix-like DNA-binding domain superfamily/Winged helix DNA-binding domain"/>
    <property type="match status" value="1"/>
</dbReference>
<dbReference type="Gene3D" id="3.30.450.20">
    <property type="entry name" value="PAS domain"/>
    <property type="match status" value="1"/>
</dbReference>
<keyword evidence="8" id="KW-1185">Reference proteome</keyword>
<dbReference type="InterPro" id="IPR003018">
    <property type="entry name" value="GAF"/>
</dbReference>
<dbReference type="AlphaFoldDB" id="A0A1R1S918"/>
<keyword evidence="1" id="KW-0378">Hydrolase</keyword>
<organism evidence="7 8">
    <name type="scientific">Streptomyces sparsogenes DSM 40356</name>
    <dbReference type="NCBI Taxonomy" id="1331668"/>
    <lineage>
        <taxon>Bacteria</taxon>
        <taxon>Bacillati</taxon>
        <taxon>Actinomycetota</taxon>
        <taxon>Actinomycetes</taxon>
        <taxon>Kitasatosporales</taxon>
        <taxon>Streptomycetaceae</taxon>
        <taxon>Streptomyces</taxon>
    </lineage>
</organism>
<comment type="caution">
    <text evidence="7">The sequence shown here is derived from an EMBL/GenBank/DDBJ whole genome shotgun (WGS) entry which is preliminary data.</text>
</comment>
<dbReference type="GO" id="GO:0016791">
    <property type="term" value="F:phosphatase activity"/>
    <property type="evidence" value="ECO:0007669"/>
    <property type="project" value="TreeGrafter"/>
</dbReference>
<protein>
    <submittedName>
        <fullName evidence="7">Putative magnesium or manganese-dependent protein phosphatase</fullName>
    </submittedName>
</protein>
<dbReference type="Gene3D" id="3.60.40.10">
    <property type="entry name" value="PPM-type phosphatase domain"/>
    <property type="match status" value="1"/>
</dbReference>
<keyword evidence="4" id="KW-0175">Coiled coil</keyword>
<dbReference type="InterPro" id="IPR001932">
    <property type="entry name" value="PPM-type_phosphatase-like_dom"/>
</dbReference>
<dbReference type="Pfam" id="PF08447">
    <property type="entry name" value="PAS_3"/>
    <property type="match status" value="1"/>
</dbReference>
<dbReference type="SUPFAM" id="SSF55781">
    <property type="entry name" value="GAF domain-like"/>
    <property type="match status" value="1"/>
</dbReference>
<evidence type="ECO:0000259" key="5">
    <source>
        <dbReference type="PROSITE" id="PS50113"/>
    </source>
</evidence>
<dbReference type="InterPro" id="IPR035965">
    <property type="entry name" value="PAS-like_dom_sf"/>
</dbReference>
<feature type="domain" description="ANTAR" evidence="6">
    <location>
        <begin position="15"/>
        <end position="76"/>
    </location>
</feature>
<dbReference type="GeneID" id="96746931"/>
<name>A0A1R1S918_9ACTN</name>
<evidence type="ECO:0000313" key="7">
    <source>
        <dbReference type="EMBL" id="OMI34667.1"/>
    </source>
</evidence>
<feature type="coiled-coil region" evidence="4">
    <location>
        <begin position="1"/>
        <end position="28"/>
    </location>
</feature>
<dbReference type="PANTHER" id="PTHR43156">
    <property type="entry name" value="STAGE II SPORULATION PROTEIN E-RELATED"/>
    <property type="match status" value="1"/>
</dbReference>
<proteinExistence type="predicted"/>
<dbReference type="InterPro" id="IPR000700">
    <property type="entry name" value="PAS-assoc_C"/>
</dbReference>
<dbReference type="SUPFAM" id="SSF55785">
    <property type="entry name" value="PYP-like sensor domain (PAS domain)"/>
    <property type="match status" value="1"/>
</dbReference>
<dbReference type="Pfam" id="PF13185">
    <property type="entry name" value="GAF_2"/>
    <property type="match status" value="1"/>
</dbReference>
<evidence type="ECO:0000256" key="4">
    <source>
        <dbReference type="SAM" id="Coils"/>
    </source>
</evidence>
<feature type="coiled-coil region" evidence="4">
    <location>
        <begin position="525"/>
        <end position="552"/>
    </location>
</feature>
<dbReference type="Gene3D" id="3.30.450.40">
    <property type="match status" value="1"/>
</dbReference>
<dbReference type="SMART" id="SM01012">
    <property type="entry name" value="ANTAR"/>
    <property type="match status" value="1"/>
</dbReference>
<dbReference type="PROSITE" id="PS50921">
    <property type="entry name" value="ANTAR"/>
    <property type="match status" value="1"/>
</dbReference>
<dbReference type="GO" id="GO:0003723">
    <property type="term" value="F:RNA binding"/>
    <property type="evidence" value="ECO:0007669"/>
    <property type="project" value="InterPro"/>
</dbReference>
<dbReference type="STRING" id="67365.GCA_001704635_02028"/>
<dbReference type="PROSITE" id="PS50113">
    <property type="entry name" value="PAC"/>
    <property type="match status" value="1"/>
</dbReference>
<dbReference type="InterPro" id="IPR036388">
    <property type="entry name" value="WH-like_DNA-bd_sf"/>
</dbReference>
<dbReference type="InterPro" id="IPR029016">
    <property type="entry name" value="GAF-like_dom_sf"/>
</dbReference>
<dbReference type="InterPro" id="IPR013655">
    <property type="entry name" value="PAS_fold_3"/>
</dbReference>
<dbReference type="SUPFAM" id="SSF81606">
    <property type="entry name" value="PP2C-like"/>
    <property type="match status" value="1"/>
</dbReference>
<dbReference type="SMART" id="SM00331">
    <property type="entry name" value="PP2C_SIG"/>
    <property type="match status" value="1"/>
</dbReference>